<evidence type="ECO:0000259" key="1">
    <source>
        <dbReference type="Pfam" id="PF07726"/>
    </source>
</evidence>
<dbReference type="InterPro" id="IPR027417">
    <property type="entry name" value="P-loop_NTPase"/>
</dbReference>
<dbReference type="SUPFAM" id="SSF52540">
    <property type="entry name" value="P-loop containing nucleoside triphosphate hydrolases"/>
    <property type="match status" value="1"/>
</dbReference>
<dbReference type="InterPro" id="IPR041628">
    <property type="entry name" value="ChlI/MoxR_AAA_lid"/>
</dbReference>
<accession>A0A517LTA3</accession>
<evidence type="ECO:0000259" key="2">
    <source>
        <dbReference type="Pfam" id="PF17863"/>
    </source>
</evidence>
<dbReference type="InterPro" id="IPR050764">
    <property type="entry name" value="CbbQ/NirQ/NorQ/GpvN"/>
</dbReference>
<proteinExistence type="predicted"/>
<dbReference type="Pfam" id="PF07726">
    <property type="entry name" value="AAA_3"/>
    <property type="match status" value="1"/>
</dbReference>
<dbReference type="Gene3D" id="3.40.50.300">
    <property type="entry name" value="P-loop containing nucleotide triphosphate hydrolases"/>
    <property type="match status" value="1"/>
</dbReference>
<evidence type="ECO:0000313" key="4">
    <source>
        <dbReference type="Proteomes" id="UP000319557"/>
    </source>
</evidence>
<name>A0A517LTA3_9BACT</name>
<dbReference type="AlphaFoldDB" id="A0A517LTA3"/>
<gene>
    <name evidence="3" type="ORF">EC9_00090</name>
</gene>
<feature type="domain" description="ChlI/MoxR AAA lid" evidence="2">
    <location>
        <begin position="263"/>
        <end position="327"/>
    </location>
</feature>
<feature type="domain" description="ATPase AAA-3" evidence="1">
    <location>
        <begin position="52"/>
        <end position="185"/>
    </location>
</feature>
<sequence>MTIAIESAEEEAEIVQQLRQGRSAIESELAKVIIGQHDVIEQLIISLFAGGHCLITGAPGLAKTLLVSSVAKIFHLDFQRIQFTPDLMPADITGTEILEDLGDGRRAMKFVRGPIFGNVILADEINRTPPKTQAALLEAMQEHQVTAAGSRHPLPEPFFVLATQNPIEMEGTYPLPEAQLDRFLFNVLIDYLPHEDELAVVMQTTSKKAEPIQPLFTGVDVLKFQEVVRRVPIAKEVASYAVQLAAATRPNREGSLDFINQWVTWGAGTRAAQTLVLGAKARALLNGHSHVSLEDIRALAKPTLRHRVLLGYKAEAEGITVDQTIQRLLDTTLA</sequence>
<dbReference type="PANTHER" id="PTHR42759:SF1">
    <property type="entry name" value="MAGNESIUM-CHELATASE SUBUNIT CHLD"/>
    <property type="match status" value="1"/>
</dbReference>
<dbReference type="InterPro" id="IPR011703">
    <property type="entry name" value="ATPase_AAA-3"/>
</dbReference>
<dbReference type="Pfam" id="PF17863">
    <property type="entry name" value="AAA_lid_2"/>
    <property type="match status" value="1"/>
</dbReference>
<dbReference type="PANTHER" id="PTHR42759">
    <property type="entry name" value="MOXR FAMILY PROTEIN"/>
    <property type="match status" value="1"/>
</dbReference>
<dbReference type="Gene3D" id="1.10.8.80">
    <property type="entry name" value="Magnesium chelatase subunit I, C-Terminal domain"/>
    <property type="match status" value="1"/>
</dbReference>
<dbReference type="CDD" id="cd00009">
    <property type="entry name" value="AAA"/>
    <property type="match status" value="1"/>
</dbReference>
<organism evidence="3 4">
    <name type="scientific">Rosistilla ulvae</name>
    <dbReference type="NCBI Taxonomy" id="1930277"/>
    <lineage>
        <taxon>Bacteria</taxon>
        <taxon>Pseudomonadati</taxon>
        <taxon>Planctomycetota</taxon>
        <taxon>Planctomycetia</taxon>
        <taxon>Pirellulales</taxon>
        <taxon>Pirellulaceae</taxon>
        <taxon>Rosistilla</taxon>
    </lineage>
</organism>
<dbReference type="EMBL" id="CP036261">
    <property type="protein sequence ID" value="QDS85853.1"/>
    <property type="molecule type" value="Genomic_DNA"/>
</dbReference>
<protein>
    <submittedName>
        <fullName evidence="3">ATPase family associated with various cellular activities (AAA)</fullName>
    </submittedName>
</protein>
<dbReference type="PIRSF" id="PIRSF002849">
    <property type="entry name" value="AAA_ATPase_chaperone_MoxR_prd"/>
    <property type="match status" value="1"/>
</dbReference>
<dbReference type="GO" id="GO:0005524">
    <property type="term" value="F:ATP binding"/>
    <property type="evidence" value="ECO:0007669"/>
    <property type="project" value="InterPro"/>
</dbReference>
<dbReference type="Proteomes" id="UP000319557">
    <property type="component" value="Chromosome"/>
</dbReference>
<keyword evidence="4" id="KW-1185">Reference proteome</keyword>
<reference evidence="3 4" key="1">
    <citation type="submission" date="2019-02" db="EMBL/GenBank/DDBJ databases">
        <title>Deep-cultivation of Planctomycetes and their phenomic and genomic characterization uncovers novel biology.</title>
        <authorList>
            <person name="Wiegand S."/>
            <person name="Jogler M."/>
            <person name="Boedeker C."/>
            <person name="Pinto D."/>
            <person name="Vollmers J."/>
            <person name="Rivas-Marin E."/>
            <person name="Kohn T."/>
            <person name="Peeters S.H."/>
            <person name="Heuer A."/>
            <person name="Rast P."/>
            <person name="Oberbeckmann S."/>
            <person name="Bunk B."/>
            <person name="Jeske O."/>
            <person name="Meyerdierks A."/>
            <person name="Storesund J.E."/>
            <person name="Kallscheuer N."/>
            <person name="Luecker S."/>
            <person name="Lage O.M."/>
            <person name="Pohl T."/>
            <person name="Merkel B.J."/>
            <person name="Hornburger P."/>
            <person name="Mueller R.-W."/>
            <person name="Bruemmer F."/>
            <person name="Labrenz M."/>
            <person name="Spormann A.M."/>
            <person name="Op den Camp H."/>
            <person name="Overmann J."/>
            <person name="Amann R."/>
            <person name="Jetten M.S.M."/>
            <person name="Mascher T."/>
            <person name="Medema M.H."/>
            <person name="Devos D.P."/>
            <person name="Kaster A.-K."/>
            <person name="Ovreas L."/>
            <person name="Rohde M."/>
            <person name="Galperin M.Y."/>
            <person name="Jogler C."/>
        </authorList>
    </citation>
    <scope>NUCLEOTIDE SEQUENCE [LARGE SCALE GENOMIC DNA]</scope>
    <source>
        <strain evidence="3 4">EC9</strain>
    </source>
</reference>
<dbReference type="KEGG" id="ruv:EC9_00090"/>
<evidence type="ECO:0000313" key="3">
    <source>
        <dbReference type="EMBL" id="QDS85853.1"/>
    </source>
</evidence>
<dbReference type="GO" id="GO:0016887">
    <property type="term" value="F:ATP hydrolysis activity"/>
    <property type="evidence" value="ECO:0007669"/>
    <property type="project" value="InterPro"/>
</dbReference>
<dbReference type="RefSeq" id="WP_246105891.1">
    <property type="nucleotide sequence ID" value="NZ_CP036261.1"/>
</dbReference>